<proteinExistence type="predicted"/>
<evidence type="ECO:0000313" key="3">
    <source>
        <dbReference type="Proteomes" id="UP000054408"/>
    </source>
</evidence>
<dbReference type="AlphaFoldDB" id="A0A0L0DH82"/>
<feature type="region of interest" description="Disordered" evidence="1">
    <location>
        <begin position="1"/>
        <end position="20"/>
    </location>
</feature>
<organism evidence="2 3">
    <name type="scientific">Thecamonas trahens ATCC 50062</name>
    <dbReference type="NCBI Taxonomy" id="461836"/>
    <lineage>
        <taxon>Eukaryota</taxon>
        <taxon>Apusozoa</taxon>
        <taxon>Apusomonadida</taxon>
        <taxon>Apusomonadidae</taxon>
        <taxon>Thecamonas</taxon>
    </lineage>
</organism>
<dbReference type="Proteomes" id="UP000054408">
    <property type="component" value="Unassembled WGS sequence"/>
</dbReference>
<accession>A0A0L0DH82</accession>
<evidence type="ECO:0000256" key="1">
    <source>
        <dbReference type="SAM" id="MobiDB-lite"/>
    </source>
</evidence>
<sequence length="81" mass="9050">MSKPWHSHNACSRLAQDTGGMDDDALTAMAMMVEMKCQMENSPNDPECQAAIAAYKKCRKTQQAMRKADRRAGKSPPRYNS</sequence>
<dbReference type="RefSeq" id="XP_013755807.1">
    <property type="nucleotide sequence ID" value="XM_013900353.1"/>
</dbReference>
<keyword evidence="3" id="KW-1185">Reference proteome</keyword>
<reference evidence="2 3" key="1">
    <citation type="submission" date="2010-05" db="EMBL/GenBank/DDBJ databases">
        <title>The Genome Sequence of Thecamonas trahens ATCC 50062.</title>
        <authorList>
            <consortium name="The Broad Institute Genome Sequencing Platform"/>
            <person name="Russ C."/>
            <person name="Cuomo C."/>
            <person name="Shea T."/>
            <person name="Young S.K."/>
            <person name="Zeng Q."/>
            <person name="Koehrsen M."/>
            <person name="Haas B."/>
            <person name="Borodovsky M."/>
            <person name="Guigo R."/>
            <person name="Alvarado L."/>
            <person name="Berlin A."/>
            <person name="Bochicchio J."/>
            <person name="Borenstein D."/>
            <person name="Chapman S."/>
            <person name="Chen Z."/>
            <person name="Freedman E."/>
            <person name="Gellesch M."/>
            <person name="Goldberg J."/>
            <person name="Griggs A."/>
            <person name="Gujja S."/>
            <person name="Heilman E."/>
            <person name="Heiman D."/>
            <person name="Hepburn T."/>
            <person name="Howarth C."/>
            <person name="Jen D."/>
            <person name="Larson L."/>
            <person name="Mehta T."/>
            <person name="Park D."/>
            <person name="Pearson M."/>
            <person name="Roberts A."/>
            <person name="Saif S."/>
            <person name="Shenoy N."/>
            <person name="Sisk P."/>
            <person name="Stolte C."/>
            <person name="Sykes S."/>
            <person name="Thomson T."/>
            <person name="Walk T."/>
            <person name="White J."/>
            <person name="Yandava C."/>
            <person name="Burger G."/>
            <person name="Gray M.W."/>
            <person name="Holland P.W.H."/>
            <person name="King N."/>
            <person name="Lang F.B.F."/>
            <person name="Roger A.J."/>
            <person name="Ruiz-Trillo I."/>
            <person name="Lander E."/>
            <person name="Nusbaum C."/>
        </authorList>
    </citation>
    <scope>NUCLEOTIDE SEQUENCE [LARGE SCALE GENOMIC DNA]</scope>
    <source>
        <strain evidence="2 3">ATCC 50062</strain>
    </source>
</reference>
<name>A0A0L0DH82_THETB</name>
<evidence type="ECO:0008006" key="4">
    <source>
        <dbReference type="Google" id="ProtNLM"/>
    </source>
</evidence>
<evidence type="ECO:0000313" key="2">
    <source>
        <dbReference type="EMBL" id="KNC51672.1"/>
    </source>
</evidence>
<protein>
    <recommendedName>
        <fullName evidence="4">CHCH domain-containing protein</fullName>
    </recommendedName>
</protein>
<gene>
    <name evidence="2" type="ORF">AMSG_07735</name>
</gene>
<dbReference type="EMBL" id="GL349469">
    <property type="protein sequence ID" value="KNC51672.1"/>
    <property type="molecule type" value="Genomic_DNA"/>
</dbReference>
<feature type="region of interest" description="Disordered" evidence="1">
    <location>
        <begin position="62"/>
        <end position="81"/>
    </location>
</feature>
<dbReference type="GeneID" id="25566591"/>